<dbReference type="Pfam" id="PF00498">
    <property type="entry name" value="FHA"/>
    <property type="match status" value="1"/>
</dbReference>
<feature type="non-terminal residue" evidence="6">
    <location>
        <position position="127"/>
    </location>
</feature>
<accession>A0AAE0VV27</accession>
<evidence type="ECO:0000313" key="6">
    <source>
        <dbReference type="EMBL" id="KAK3591136.1"/>
    </source>
</evidence>
<keyword evidence="7" id="KW-1185">Reference proteome</keyword>
<evidence type="ECO:0000259" key="5">
    <source>
        <dbReference type="Pfam" id="PF00498"/>
    </source>
</evidence>
<evidence type="ECO:0000256" key="3">
    <source>
        <dbReference type="ARBA" id="ARBA00023175"/>
    </source>
</evidence>
<gene>
    <name evidence="6" type="ORF">CHS0354_040200</name>
</gene>
<keyword evidence="3" id="KW-0505">Motor protein</keyword>
<dbReference type="FunFam" id="2.60.200.20:FF:000034">
    <property type="entry name" value="kinesin-like protein KIF28P"/>
    <property type="match status" value="1"/>
</dbReference>
<evidence type="ECO:0000313" key="7">
    <source>
        <dbReference type="Proteomes" id="UP001195483"/>
    </source>
</evidence>
<dbReference type="AlphaFoldDB" id="A0AAE0VV27"/>
<comment type="caution">
    <text evidence="6">The sequence shown here is derived from an EMBL/GenBank/DDBJ whole genome shotgun (WGS) entry which is preliminary data.</text>
</comment>
<proteinExistence type="predicted"/>
<reference evidence="6" key="1">
    <citation type="journal article" date="2021" name="Genome Biol. Evol.">
        <title>A High-Quality Reference Genome for a Parasitic Bivalve with Doubly Uniparental Inheritance (Bivalvia: Unionida).</title>
        <authorList>
            <person name="Smith C.H."/>
        </authorList>
    </citation>
    <scope>NUCLEOTIDE SEQUENCE</scope>
    <source>
        <strain evidence="6">CHS0354</strain>
    </source>
</reference>
<protein>
    <recommendedName>
        <fullName evidence="5">FHA domain-containing protein</fullName>
    </recommendedName>
</protein>
<feature type="compositionally biased region" description="Polar residues" evidence="4">
    <location>
        <begin position="118"/>
        <end position="127"/>
    </location>
</feature>
<name>A0AAE0VV27_9BIVA</name>
<dbReference type="Proteomes" id="UP001195483">
    <property type="component" value="Unassembled WGS sequence"/>
</dbReference>
<dbReference type="InterPro" id="IPR008984">
    <property type="entry name" value="SMAD_FHA_dom_sf"/>
</dbReference>
<reference evidence="6" key="3">
    <citation type="submission" date="2023-05" db="EMBL/GenBank/DDBJ databases">
        <authorList>
            <person name="Smith C.H."/>
        </authorList>
    </citation>
    <scope>NUCLEOTIDE SEQUENCE</scope>
    <source>
        <strain evidence="6">CHS0354</strain>
        <tissue evidence="6">Mantle</tissue>
    </source>
</reference>
<evidence type="ECO:0000256" key="1">
    <source>
        <dbReference type="ARBA" id="ARBA00022741"/>
    </source>
</evidence>
<sequence length="127" mass="13893">MPALSFSGTSRIGNKTASPRPEILLNGLSIQKEHAVVSNSNNKVMLKPQPGANILINGTKVTKETELHHHDRVSFGPNHLFVFHHPQDMAKQMKEGTLSEETPTFESAQEEIAKESGLMTSSDGMSK</sequence>
<dbReference type="InterPro" id="IPR000253">
    <property type="entry name" value="FHA_dom"/>
</dbReference>
<feature type="region of interest" description="Disordered" evidence="4">
    <location>
        <begin position="93"/>
        <end position="127"/>
    </location>
</feature>
<organism evidence="6 7">
    <name type="scientific">Potamilus streckersoni</name>
    <dbReference type="NCBI Taxonomy" id="2493646"/>
    <lineage>
        <taxon>Eukaryota</taxon>
        <taxon>Metazoa</taxon>
        <taxon>Spiralia</taxon>
        <taxon>Lophotrochozoa</taxon>
        <taxon>Mollusca</taxon>
        <taxon>Bivalvia</taxon>
        <taxon>Autobranchia</taxon>
        <taxon>Heteroconchia</taxon>
        <taxon>Palaeoheterodonta</taxon>
        <taxon>Unionida</taxon>
        <taxon>Unionoidea</taxon>
        <taxon>Unionidae</taxon>
        <taxon>Ambleminae</taxon>
        <taxon>Lampsilini</taxon>
        <taxon>Potamilus</taxon>
    </lineage>
</organism>
<reference evidence="6" key="2">
    <citation type="journal article" date="2021" name="Genome Biol. Evol.">
        <title>Developing a high-quality reference genome for a parasitic bivalve with doubly uniparental inheritance (Bivalvia: Unionida).</title>
        <authorList>
            <person name="Smith C.H."/>
        </authorList>
    </citation>
    <scope>NUCLEOTIDE SEQUENCE</scope>
    <source>
        <strain evidence="6">CHS0354</strain>
        <tissue evidence="6">Mantle</tissue>
    </source>
</reference>
<evidence type="ECO:0000256" key="4">
    <source>
        <dbReference type="SAM" id="MobiDB-lite"/>
    </source>
</evidence>
<dbReference type="PANTHER" id="PTHR47117">
    <property type="entry name" value="STAR-RELATED LIPID TRANSFER PROTEIN 9"/>
    <property type="match status" value="1"/>
</dbReference>
<dbReference type="Gene3D" id="2.60.200.20">
    <property type="match status" value="1"/>
</dbReference>
<keyword evidence="1" id="KW-0547">Nucleotide-binding</keyword>
<dbReference type="EMBL" id="JAEAOA010002331">
    <property type="protein sequence ID" value="KAK3591136.1"/>
    <property type="molecule type" value="Genomic_DNA"/>
</dbReference>
<keyword evidence="2" id="KW-0067">ATP-binding</keyword>
<dbReference type="GO" id="GO:0005524">
    <property type="term" value="F:ATP binding"/>
    <property type="evidence" value="ECO:0007669"/>
    <property type="project" value="UniProtKB-KW"/>
</dbReference>
<feature type="domain" description="FHA" evidence="5">
    <location>
        <begin position="12"/>
        <end position="76"/>
    </location>
</feature>
<dbReference type="SUPFAM" id="SSF49879">
    <property type="entry name" value="SMAD/FHA domain"/>
    <property type="match status" value="1"/>
</dbReference>
<evidence type="ECO:0000256" key="2">
    <source>
        <dbReference type="ARBA" id="ARBA00022840"/>
    </source>
</evidence>